<evidence type="ECO:0000256" key="1">
    <source>
        <dbReference type="ARBA" id="ARBA00004141"/>
    </source>
</evidence>
<accession>A0ABU0IY75</accession>
<feature type="transmembrane region" description="Helical" evidence="5">
    <location>
        <begin position="141"/>
        <end position="162"/>
    </location>
</feature>
<comment type="caution">
    <text evidence="6">The sequence shown here is derived from an EMBL/GenBank/DDBJ whole genome shotgun (WGS) entry which is preliminary data.</text>
</comment>
<evidence type="ECO:0000313" key="7">
    <source>
        <dbReference type="Proteomes" id="UP001228905"/>
    </source>
</evidence>
<feature type="transmembrane region" description="Helical" evidence="5">
    <location>
        <begin position="21"/>
        <end position="44"/>
    </location>
</feature>
<proteinExistence type="predicted"/>
<keyword evidence="3 5" id="KW-1133">Transmembrane helix</keyword>
<name>A0ABU0IY75_9CAUL</name>
<evidence type="ECO:0000256" key="5">
    <source>
        <dbReference type="SAM" id="Phobius"/>
    </source>
</evidence>
<evidence type="ECO:0000313" key="6">
    <source>
        <dbReference type="EMBL" id="MDQ0466968.1"/>
    </source>
</evidence>
<keyword evidence="7" id="KW-1185">Reference proteome</keyword>
<gene>
    <name evidence="6" type="ORF">QO010_004765</name>
</gene>
<keyword evidence="2 5" id="KW-0812">Transmembrane</keyword>
<evidence type="ECO:0000256" key="3">
    <source>
        <dbReference type="ARBA" id="ARBA00022989"/>
    </source>
</evidence>
<dbReference type="EMBL" id="JAUSVS010000018">
    <property type="protein sequence ID" value="MDQ0466968.1"/>
    <property type="molecule type" value="Genomic_DNA"/>
</dbReference>
<reference evidence="6 7" key="1">
    <citation type="submission" date="2023-07" db="EMBL/GenBank/DDBJ databases">
        <title>Genomic Encyclopedia of Type Strains, Phase IV (KMG-IV): sequencing the most valuable type-strain genomes for metagenomic binning, comparative biology and taxonomic classification.</title>
        <authorList>
            <person name="Goeker M."/>
        </authorList>
    </citation>
    <scope>NUCLEOTIDE SEQUENCE [LARGE SCALE GENOMIC DNA]</scope>
    <source>
        <strain evidence="6 7">DSM 18695</strain>
    </source>
</reference>
<sequence>MTLVMDDKPPRHYPTPAAKCADLVVHIAGLSLALLGGGILLGLVFGRGTLGQTAAVAVYALGVILMLAFSMAYNFGKAQWRPILRRLDHAGIFVMIAASYTPFTTQRLEGAWAIGMTVAVWTVALAGVLGKLFLPGLGRRVWVGLYLAMGWLVLVAIKPMIAGLSWPALLLLAVGGLVYSTGVIFYLMKRFKFRRAVWHGHVVSAAGAHYAAVLLGVVLAGAR</sequence>
<dbReference type="RefSeq" id="WP_307353237.1">
    <property type="nucleotide sequence ID" value="NZ_JAUSVS010000018.1"/>
</dbReference>
<dbReference type="Pfam" id="PF03006">
    <property type="entry name" value="HlyIII"/>
    <property type="match status" value="1"/>
</dbReference>
<comment type="subcellular location">
    <subcellularLocation>
        <location evidence="1">Membrane</location>
        <topology evidence="1">Multi-pass membrane protein</topology>
    </subcellularLocation>
</comment>
<evidence type="ECO:0000256" key="4">
    <source>
        <dbReference type="ARBA" id="ARBA00023136"/>
    </source>
</evidence>
<feature type="transmembrane region" description="Helical" evidence="5">
    <location>
        <begin position="200"/>
        <end position="222"/>
    </location>
</feature>
<organism evidence="6 7">
    <name type="scientific">Caulobacter ginsengisoli</name>
    <dbReference type="NCBI Taxonomy" id="400775"/>
    <lineage>
        <taxon>Bacteria</taxon>
        <taxon>Pseudomonadati</taxon>
        <taxon>Pseudomonadota</taxon>
        <taxon>Alphaproteobacteria</taxon>
        <taxon>Caulobacterales</taxon>
        <taxon>Caulobacteraceae</taxon>
        <taxon>Caulobacter</taxon>
    </lineage>
</organism>
<keyword evidence="4 5" id="KW-0472">Membrane</keyword>
<dbReference type="InterPro" id="IPR004254">
    <property type="entry name" value="AdipoR/HlyIII-related"/>
</dbReference>
<dbReference type="PANTHER" id="PTHR20855:SF3">
    <property type="entry name" value="LD03007P"/>
    <property type="match status" value="1"/>
</dbReference>
<feature type="transmembrane region" description="Helical" evidence="5">
    <location>
        <begin position="168"/>
        <end position="188"/>
    </location>
</feature>
<dbReference type="PANTHER" id="PTHR20855">
    <property type="entry name" value="ADIPOR/PROGESTIN RECEPTOR-RELATED"/>
    <property type="match status" value="1"/>
</dbReference>
<dbReference type="Proteomes" id="UP001228905">
    <property type="component" value="Unassembled WGS sequence"/>
</dbReference>
<protein>
    <submittedName>
        <fullName evidence="6">Hemolysin III</fullName>
    </submittedName>
</protein>
<feature type="transmembrane region" description="Helical" evidence="5">
    <location>
        <begin position="111"/>
        <end position="134"/>
    </location>
</feature>
<feature type="transmembrane region" description="Helical" evidence="5">
    <location>
        <begin position="56"/>
        <end position="75"/>
    </location>
</feature>
<evidence type="ECO:0000256" key="2">
    <source>
        <dbReference type="ARBA" id="ARBA00022692"/>
    </source>
</evidence>